<evidence type="ECO:0000313" key="3">
    <source>
        <dbReference type="Proteomes" id="UP000499080"/>
    </source>
</evidence>
<protein>
    <submittedName>
        <fullName evidence="2">RNA-directed DNA polymerase from mobile element jockey</fullName>
    </submittedName>
</protein>
<evidence type="ECO:0000313" key="2">
    <source>
        <dbReference type="EMBL" id="GBO19775.1"/>
    </source>
</evidence>
<dbReference type="GO" id="GO:0003964">
    <property type="term" value="F:RNA-directed DNA polymerase activity"/>
    <property type="evidence" value="ECO:0007669"/>
    <property type="project" value="UniProtKB-KW"/>
</dbReference>
<keyword evidence="2" id="KW-0695">RNA-directed DNA polymerase</keyword>
<dbReference type="Proteomes" id="UP000499080">
    <property type="component" value="Unassembled WGS sequence"/>
</dbReference>
<dbReference type="SUPFAM" id="SSF56219">
    <property type="entry name" value="DNase I-like"/>
    <property type="match status" value="1"/>
</dbReference>
<dbReference type="InterPro" id="IPR052560">
    <property type="entry name" value="RdDP_mobile_element"/>
</dbReference>
<comment type="caution">
    <text evidence="2">The sequence shown here is derived from an EMBL/GenBank/DDBJ whole genome shotgun (WGS) entry which is preliminary data.</text>
</comment>
<keyword evidence="2" id="KW-0808">Transferase</keyword>
<organism evidence="2 3">
    <name type="scientific">Araneus ventricosus</name>
    <name type="common">Orbweaver spider</name>
    <name type="synonym">Epeira ventricosa</name>
    <dbReference type="NCBI Taxonomy" id="182803"/>
    <lineage>
        <taxon>Eukaryota</taxon>
        <taxon>Metazoa</taxon>
        <taxon>Ecdysozoa</taxon>
        <taxon>Arthropoda</taxon>
        <taxon>Chelicerata</taxon>
        <taxon>Arachnida</taxon>
        <taxon>Araneae</taxon>
        <taxon>Araneomorphae</taxon>
        <taxon>Entelegynae</taxon>
        <taxon>Araneoidea</taxon>
        <taxon>Araneidae</taxon>
        <taxon>Araneus</taxon>
    </lineage>
</organism>
<dbReference type="PANTHER" id="PTHR36688">
    <property type="entry name" value="ENDO/EXONUCLEASE/PHOSPHATASE DOMAIN-CONTAINING PROTEIN"/>
    <property type="match status" value="1"/>
</dbReference>
<dbReference type="InterPro" id="IPR000477">
    <property type="entry name" value="RT_dom"/>
</dbReference>
<keyword evidence="3" id="KW-1185">Reference proteome</keyword>
<dbReference type="InterPro" id="IPR036691">
    <property type="entry name" value="Endo/exonu/phosph_ase_sf"/>
</dbReference>
<dbReference type="InterPro" id="IPR005135">
    <property type="entry name" value="Endo/exonuclease/phosphatase"/>
</dbReference>
<accession>A0A4Y2V3H3</accession>
<dbReference type="PROSITE" id="PS50878">
    <property type="entry name" value="RT_POL"/>
    <property type="match status" value="2"/>
</dbReference>
<dbReference type="EMBL" id="BGPR01043208">
    <property type="protein sequence ID" value="GBO19775.1"/>
    <property type="molecule type" value="Genomic_DNA"/>
</dbReference>
<dbReference type="Gene3D" id="3.60.10.10">
    <property type="entry name" value="Endonuclease/exonuclease/phosphatase"/>
    <property type="match status" value="1"/>
</dbReference>
<dbReference type="AlphaFoldDB" id="A0A4Y2V3H3"/>
<proteinExistence type="predicted"/>
<dbReference type="SUPFAM" id="SSF56672">
    <property type="entry name" value="DNA/RNA polymerases"/>
    <property type="match status" value="2"/>
</dbReference>
<keyword evidence="2" id="KW-0548">Nucleotidyltransferase</keyword>
<feature type="domain" description="Reverse transcriptase" evidence="1">
    <location>
        <begin position="739"/>
        <end position="908"/>
    </location>
</feature>
<dbReference type="Pfam" id="PF00078">
    <property type="entry name" value="RVT_1"/>
    <property type="match status" value="2"/>
</dbReference>
<name>A0A4Y2V3H3_ARAVE</name>
<dbReference type="PANTHER" id="PTHR36688:SF2">
    <property type="entry name" value="ENDONUCLEASE_EXONUCLEASE_PHOSPHATASE DOMAIN-CONTAINING PROTEIN"/>
    <property type="match status" value="1"/>
</dbReference>
<dbReference type="OrthoDB" id="6433969at2759"/>
<dbReference type="CDD" id="cd01650">
    <property type="entry name" value="RT_nLTR_like"/>
    <property type="match status" value="1"/>
</dbReference>
<gene>
    <name evidence="2" type="primary">jockeypol_117</name>
    <name evidence="2" type="ORF">AVEN_15714_1</name>
</gene>
<evidence type="ECO:0000259" key="1">
    <source>
        <dbReference type="PROSITE" id="PS50878"/>
    </source>
</evidence>
<sequence>MLKIVFWNANGIKTKINEFRLFVNKYCPDAILLQETHLRPDRKIFLANYNSYYSYRANQHPQHPSGGTAILIRNNIPHNQIIPPNLRYVEACVVAINFKNQDPITLTSIYVPPTSDTSIFTFDIEVLLQISPNQILCGDYNAHHTSWGCNYDCPRGNSIKAFALQAGLEILAPSTPTRFGTNSANTIDFAIVKKFLYPYEIHSISELSSDHNPITLNFFLQYSIPKYPGKLKTNWKKFKDILKNSEFINPHFVNTAEHLDSIVCRLEDEIINAKISSSNPVKENYIYHDSKLRELNSERNLARKMFQTYRDPVLKRKLNKLNKQIKKLDQKIETEAFTNELLNVNATDGTVWKFVTPFKKKTKSIPSLNGPGGIANTDLEKANFLAESLETQFTLNNITNPDTEELVADSVMRFRTEANSVCKDFDPPLPSEVLDCIKSLRINKAPGIDGINNKMIKNLPLHTILTITTIIHKIMTLGHFPTRWKTATVVPILKPGKDPTDTTSYRPISLLPSLSKIAEHLILKRLNNYLKENNVLCPEQFGFREKLSTSHQLIRVVEYVTEGFANKQKTGAVFLDIQKAFDRVWQDGLIHKLIHYKTPSYLIKLIDSYLLERKFAVRVKNELSSTKNINAGVAQGSKIGPTLFALYINDIPKQFNTLLCMYADDTAILARNNNPNYIQIALNRHLKALEDWFIKWKIEINVSKTEDIMFTNARRYSSFPPIKINDRIIPWSQESIRTLFLDVRKAFDRMWHNDLIYKLIKFKFPNYLIVILINYLRNRTFRIKLNHTLSDIGSIKAGTPQGSMLRPLLYTIYTSDFPKTNQIMNCFFADDTAILAQGSTINYVIHTLQKGLNNIEKWCTLWRVAINTDKTHAVMFRKGTSRKELKTLSFFDEDLTWDKEVKYLGLILDDKLTFRSHLKYNTEKFWAKVHLLIPLIGRRSPLTLENKLLLFKQVLRPILMYAAQIWGLAAFSNRKKAQILQNKILRIIVDAPWYVRNSVIHNDLKIQTIDEFIKELSRNFFQKLVNHTNPTVLDQLNYTHNNGKYAFPYATTKWSTPLKPP</sequence>
<dbReference type="Pfam" id="PF03372">
    <property type="entry name" value="Exo_endo_phos"/>
    <property type="match status" value="1"/>
</dbReference>
<feature type="domain" description="Reverse transcriptase" evidence="1">
    <location>
        <begin position="473"/>
        <end position="736"/>
    </location>
</feature>
<dbReference type="InterPro" id="IPR043502">
    <property type="entry name" value="DNA/RNA_pol_sf"/>
</dbReference>
<reference evidence="2 3" key="1">
    <citation type="journal article" date="2019" name="Sci. Rep.">
        <title>Orb-weaving spider Araneus ventricosus genome elucidates the spidroin gene catalogue.</title>
        <authorList>
            <person name="Kono N."/>
            <person name="Nakamura H."/>
            <person name="Ohtoshi R."/>
            <person name="Moran D.A.P."/>
            <person name="Shinohara A."/>
            <person name="Yoshida Y."/>
            <person name="Fujiwara M."/>
            <person name="Mori M."/>
            <person name="Tomita M."/>
            <person name="Arakawa K."/>
        </authorList>
    </citation>
    <scope>NUCLEOTIDE SEQUENCE [LARGE SCALE GENOMIC DNA]</scope>
</reference>